<dbReference type="PANTHER" id="PTHR16047">
    <property type="entry name" value="RFWD3 PROTEIN"/>
    <property type="match status" value="1"/>
</dbReference>
<proteinExistence type="predicted"/>
<keyword evidence="5" id="KW-1185">Reference proteome</keyword>
<dbReference type="SUPFAM" id="SSF50998">
    <property type="entry name" value="Quinoprotein alcohol dehydrogenase-like"/>
    <property type="match status" value="1"/>
</dbReference>
<dbReference type="EMBL" id="KB908915">
    <property type="protein sequence ID" value="EOB15228.1"/>
    <property type="molecule type" value="Genomic_DNA"/>
</dbReference>
<name>R0MQQ6_NOSB1</name>
<dbReference type="OrthoDB" id="8062037at2759"/>
<dbReference type="GO" id="GO:0005634">
    <property type="term" value="C:nucleus"/>
    <property type="evidence" value="ECO:0007669"/>
    <property type="project" value="InterPro"/>
</dbReference>
<dbReference type="InterPro" id="IPR001841">
    <property type="entry name" value="Znf_RING"/>
</dbReference>
<protein>
    <submittedName>
        <fullName evidence="4">Ring finger and WD repeat domain-containing protein 3</fullName>
    </submittedName>
</protein>
<evidence type="ECO:0000256" key="2">
    <source>
        <dbReference type="SAM" id="Coils"/>
    </source>
</evidence>
<dbReference type="InterPro" id="IPR037381">
    <property type="entry name" value="RFWD3"/>
</dbReference>
<dbReference type="PANTHER" id="PTHR16047:SF7">
    <property type="entry name" value="E3 UBIQUITIN-PROTEIN LIGASE RFWD3"/>
    <property type="match status" value="1"/>
</dbReference>
<evidence type="ECO:0000313" key="4">
    <source>
        <dbReference type="EMBL" id="EOB15228.1"/>
    </source>
</evidence>
<feature type="domain" description="RING-type" evidence="3">
    <location>
        <begin position="7"/>
        <end position="52"/>
    </location>
</feature>
<organism evidence="4 5">
    <name type="scientific">Nosema bombycis (strain CQ1 / CVCC 102059)</name>
    <name type="common">Microsporidian parasite</name>
    <name type="synonym">Pebrine of silkworm</name>
    <dbReference type="NCBI Taxonomy" id="578461"/>
    <lineage>
        <taxon>Eukaryota</taxon>
        <taxon>Fungi</taxon>
        <taxon>Fungi incertae sedis</taxon>
        <taxon>Microsporidia</taxon>
        <taxon>Nosematidae</taxon>
        <taxon>Nosema</taxon>
    </lineage>
</organism>
<keyword evidence="1" id="KW-0479">Metal-binding</keyword>
<dbReference type="PROSITE" id="PS50089">
    <property type="entry name" value="ZF_RING_2"/>
    <property type="match status" value="1"/>
</dbReference>
<dbReference type="Pfam" id="PF13639">
    <property type="entry name" value="zf-RING_2"/>
    <property type="match status" value="1"/>
</dbReference>
<keyword evidence="2" id="KW-0175">Coiled coil</keyword>
<reference evidence="4 5" key="1">
    <citation type="journal article" date="2013" name="BMC Genomics">
        <title>Comparative genomics of parasitic silkworm microsporidia reveal an association between genome expansion and host adaptation.</title>
        <authorList>
            <person name="Pan G."/>
            <person name="Xu J."/>
            <person name="Li T."/>
            <person name="Xia Q."/>
            <person name="Liu S.L."/>
            <person name="Zhang G."/>
            <person name="Li S."/>
            <person name="Li C."/>
            <person name="Liu H."/>
            <person name="Yang L."/>
            <person name="Liu T."/>
            <person name="Zhang X."/>
            <person name="Wu Z."/>
            <person name="Fan W."/>
            <person name="Dang X."/>
            <person name="Xiang H."/>
            <person name="Tao M."/>
            <person name="Li Y."/>
            <person name="Hu J."/>
            <person name="Li Z."/>
            <person name="Lin L."/>
            <person name="Luo J."/>
            <person name="Geng L."/>
            <person name="Wang L."/>
            <person name="Long M."/>
            <person name="Wan Y."/>
            <person name="He N."/>
            <person name="Zhang Z."/>
            <person name="Lu C."/>
            <person name="Keeling P.J."/>
            <person name="Wang J."/>
            <person name="Xiang Z."/>
            <person name="Zhou Z."/>
        </authorList>
    </citation>
    <scope>NUCLEOTIDE SEQUENCE [LARGE SCALE GENOMIC DNA]</scope>
    <source>
        <strain evidence="5">CQ1 / CVCC 102059</strain>
    </source>
</reference>
<dbReference type="GO" id="GO:0008270">
    <property type="term" value="F:zinc ion binding"/>
    <property type="evidence" value="ECO:0007669"/>
    <property type="project" value="UniProtKB-KW"/>
</dbReference>
<evidence type="ECO:0000313" key="5">
    <source>
        <dbReference type="Proteomes" id="UP000016927"/>
    </source>
</evidence>
<dbReference type="HOGENOM" id="CLU_637927_0_0_1"/>
<dbReference type="SUPFAM" id="SSF57850">
    <property type="entry name" value="RING/U-box"/>
    <property type="match status" value="1"/>
</dbReference>
<keyword evidence="1" id="KW-0862">Zinc</keyword>
<dbReference type="InterPro" id="IPR011047">
    <property type="entry name" value="Quinoprotein_ADH-like_sf"/>
</dbReference>
<dbReference type="SMART" id="SM00184">
    <property type="entry name" value="RING"/>
    <property type="match status" value="1"/>
</dbReference>
<dbReference type="STRING" id="578461.R0MQQ6"/>
<dbReference type="InterPro" id="IPR013083">
    <property type="entry name" value="Znf_RING/FYVE/PHD"/>
</dbReference>
<dbReference type="GO" id="GO:0036297">
    <property type="term" value="P:interstrand cross-link repair"/>
    <property type="evidence" value="ECO:0007669"/>
    <property type="project" value="InterPro"/>
</dbReference>
<gene>
    <name evidence="4" type="primary">RFWD3</name>
    <name evidence="4" type="ORF">NBO_7g0046</name>
</gene>
<dbReference type="VEuPathDB" id="MicrosporidiaDB:NBO_7g0046"/>
<dbReference type="Gene3D" id="2.130.10.10">
    <property type="entry name" value="YVTN repeat-like/Quinoprotein amine dehydrogenase"/>
    <property type="match status" value="1"/>
</dbReference>
<dbReference type="GO" id="GO:0016567">
    <property type="term" value="P:protein ubiquitination"/>
    <property type="evidence" value="ECO:0007669"/>
    <property type="project" value="InterPro"/>
</dbReference>
<evidence type="ECO:0000256" key="1">
    <source>
        <dbReference type="PROSITE-ProRule" id="PRU00175"/>
    </source>
</evidence>
<dbReference type="GO" id="GO:0004842">
    <property type="term" value="F:ubiquitin-protein transferase activity"/>
    <property type="evidence" value="ECO:0007669"/>
    <property type="project" value="InterPro"/>
</dbReference>
<dbReference type="AlphaFoldDB" id="R0MQQ6"/>
<dbReference type="InterPro" id="IPR015943">
    <property type="entry name" value="WD40/YVTN_repeat-like_dom_sf"/>
</dbReference>
<dbReference type="Gene3D" id="3.30.40.10">
    <property type="entry name" value="Zinc/RING finger domain, C3HC4 (zinc finger)"/>
    <property type="match status" value="1"/>
</dbReference>
<evidence type="ECO:0000259" key="3">
    <source>
        <dbReference type="PROSITE" id="PS50089"/>
    </source>
</evidence>
<dbReference type="Proteomes" id="UP000016927">
    <property type="component" value="Unassembled WGS sequence"/>
</dbReference>
<accession>R0MQQ6</accession>
<sequence>MDEGCSCPICFCEYSSDGDHRIVAMKCGHLFGQSCLLGWFGSKKRAICPTCTLPSTKSQIRIIFANKISALGTENEQKLLDKFLVEHNEKNALLLENRKLKAQIDCLKIELENFTKEDDGISDFKFHSILFKKIKLQSNSKFSIPQIVFDDVRSVIVFGGFRNDSPVLYRYSSCTFDFVSVYTFSKDKQISNIISSPFKDGLVLLSIDKSVFLFNIYSFNIVYTHDIDSKITALSFNTNIRSAFYVADESGCVHFIDLDEKTIVKKKITDIAIHSICVIESMLYVASVFKIFEIDLETFISKNSEINIPRICTNMSTDGNLLLFTFRNENNTVGYLINETCSYYNPQYKQIRRHRDKIIDKYLYLVNDERYSLAVHDFRSFELIHNYEFDEIISDFYIGSTHSIILTSLYIYIYR</sequence>
<dbReference type="OMA" id="NSCIRKW"/>
<keyword evidence="1" id="KW-0863">Zinc-finger</keyword>
<feature type="coiled-coil region" evidence="2">
    <location>
        <begin position="90"/>
        <end position="117"/>
    </location>
</feature>